<accession>A0ABR7U3M6</accession>
<gene>
    <name evidence="2" type="ORF">HA482_10300</name>
</gene>
<dbReference type="Proteomes" id="UP000639516">
    <property type="component" value="Unassembled WGS sequence"/>
</dbReference>
<dbReference type="RefSeq" id="WP_188102782.1">
    <property type="nucleotide sequence ID" value="NZ_JAANIH010000028.1"/>
</dbReference>
<evidence type="ECO:0000313" key="3">
    <source>
        <dbReference type="Proteomes" id="UP000639516"/>
    </source>
</evidence>
<dbReference type="EMBL" id="JAATTO010000012">
    <property type="protein sequence ID" value="MBC9978607.1"/>
    <property type="molecule type" value="Genomic_DNA"/>
</dbReference>
<name>A0ABR7U3M6_9BRAD</name>
<evidence type="ECO:0000313" key="2">
    <source>
        <dbReference type="EMBL" id="MBC9978607.1"/>
    </source>
</evidence>
<feature type="region of interest" description="Disordered" evidence="1">
    <location>
        <begin position="173"/>
        <end position="211"/>
    </location>
</feature>
<evidence type="ECO:0000256" key="1">
    <source>
        <dbReference type="SAM" id="MobiDB-lite"/>
    </source>
</evidence>
<keyword evidence="3" id="KW-1185">Reference proteome</keyword>
<feature type="compositionally biased region" description="Basic and acidic residues" evidence="1">
    <location>
        <begin position="192"/>
        <end position="202"/>
    </location>
</feature>
<sequence>MVRDKLAECLPIKDLLAKVATVGSGSSRAFRYFQSERIELVDGVRLQASLDPQPLDYCAKRLNLFVSCNSPRLAARWSNPCWLRAVNFQVSILKALASYPNRLATHADIKRDLAFLATSGPDWSDYSKRLGAVFPSLDVFSLGFVQRYSFGWRLTAKGEIALEMMEEAVRSTLPAAPAQAPTSDLASPEVPASDRQHSEEQATPRPAHRDRRALFKIIDGGRCNAA</sequence>
<comment type="caution">
    <text evidence="2">The sequence shown here is derived from an EMBL/GenBank/DDBJ whole genome shotgun (WGS) entry which is preliminary data.</text>
</comment>
<organism evidence="2 3">
    <name type="scientific">Bradyrhizobium campsiandrae</name>
    <dbReference type="NCBI Taxonomy" id="1729892"/>
    <lineage>
        <taxon>Bacteria</taxon>
        <taxon>Pseudomonadati</taxon>
        <taxon>Pseudomonadota</taxon>
        <taxon>Alphaproteobacteria</taxon>
        <taxon>Hyphomicrobiales</taxon>
        <taxon>Nitrobacteraceae</taxon>
        <taxon>Bradyrhizobium</taxon>
    </lineage>
</organism>
<proteinExistence type="predicted"/>
<reference evidence="2 3" key="1">
    <citation type="journal article" date="2020" name="Arch. Microbiol.">
        <title>Bradyrhizobium campsiandrae sp. nov., a nitrogen-fixing bacterial strain isolated from a native leguminous tree from the Amazon adapted to flooded conditions.</title>
        <authorList>
            <person name="Cabral Michel D."/>
            <person name="Martins da Costa E."/>
            <person name="Azarias Guimaraes A."/>
            <person name="Soares de Carvalho T."/>
            <person name="Santos de Castro Caputo P."/>
            <person name="Willems A."/>
            <person name="de Souza Moreira F.M."/>
        </authorList>
    </citation>
    <scope>NUCLEOTIDE SEQUENCE [LARGE SCALE GENOMIC DNA]</scope>
    <source>
        <strain evidence="3">INPA 384B</strain>
    </source>
</reference>
<protein>
    <submittedName>
        <fullName evidence="2">Uncharacterized protein</fullName>
    </submittedName>
</protein>